<evidence type="ECO:0000313" key="2">
    <source>
        <dbReference type="EMBL" id="RZS59888.1"/>
    </source>
</evidence>
<keyword evidence="3" id="KW-1185">Reference proteome</keyword>
<dbReference type="GO" id="GO:0008168">
    <property type="term" value="F:methyltransferase activity"/>
    <property type="evidence" value="ECO:0007669"/>
    <property type="project" value="UniProtKB-KW"/>
</dbReference>
<keyword evidence="2" id="KW-0489">Methyltransferase</keyword>
<evidence type="ECO:0000256" key="1">
    <source>
        <dbReference type="SAM" id="MobiDB-lite"/>
    </source>
</evidence>
<feature type="region of interest" description="Disordered" evidence="1">
    <location>
        <begin position="91"/>
        <end position="117"/>
    </location>
</feature>
<dbReference type="SUPFAM" id="SSF53335">
    <property type="entry name" value="S-adenosyl-L-methionine-dependent methyltransferases"/>
    <property type="match status" value="1"/>
</dbReference>
<dbReference type="PANTHER" id="PTHR18895:SF74">
    <property type="entry name" value="MTRF1L RELEASE FACTOR GLUTAMINE METHYLTRANSFERASE"/>
    <property type="match status" value="1"/>
</dbReference>
<dbReference type="Proteomes" id="UP000293852">
    <property type="component" value="Unassembled WGS sequence"/>
</dbReference>
<dbReference type="InterPro" id="IPR029063">
    <property type="entry name" value="SAM-dependent_MTases_sf"/>
</dbReference>
<name>A0A4Q7M0L9_9MICO</name>
<sequence length="294" mass="30022">MPDPLVARLRAAGCVFAEEEAALLREAAGPDADARLERLVARRVAGEPLEHVLGWVAFAGRRWAVAPGVFVPRQRSELLVEAAVRVVRHDDGGDARVDPGWGDGGPGDGGPGDGGPGDATVTVVDLCCGVGALGGAVTIALREAGRAVTLHAADVDPAASACAARNLADLGAAVHTGDLDAPLPPTLRGRVDLLLCHAPYVPTAAIALLPPEAREHEPVRALDGGADGLAVLRRVIAAAPTWLAHDGALLFELGDGRQLTAARALLAQAGLRAQVHEDDETAAMVVVATRAPAG</sequence>
<keyword evidence="2" id="KW-0808">Transferase</keyword>
<protein>
    <submittedName>
        <fullName evidence="2">Release factor glutamine methyltransferase</fullName>
    </submittedName>
</protein>
<dbReference type="AlphaFoldDB" id="A0A4Q7M0L9"/>
<organism evidence="2 3">
    <name type="scientific">Xylanimonas ulmi</name>
    <dbReference type="NCBI Taxonomy" id="228973"/>
    <lineage>
        <taxon>Bacteria</taxon>
        <taxon>Bacillati</taxon>
        <taxon>Actinomycetota</taxon>
        <taxon>Actinomycetes</taxon>
        <taxon>Micrococcales</taxon>
        <taxon>Promicromonosporaceae</taxon>
        <taxon>Xylanimonas</taxon>
    </lineage>
</organism>
<dbReference type="PANTHER" id="PTHR18895">
    <property type="entry name" value="HEMK METHYLTRANSFERASE"/>
    <property type="match status" value="1"/>
</dbReference>
<dbReference type="EMBL" id="SGWX01000001">
    <property type="protein sequence ID" value="RZS59888.1"/>
    <property type="molecule type" value="Genomic_DNA"/>
</dbReference>
<reference evidence="2 3" key="1">
    <citation type="submission" date="2019-02" db="EMBL/GenBank/DDBJ databases">
        <title>Sequencing the genomes of 1000 actinobacteria strains.</title>
        <authorList>
            <person name="Klenk H.-P."/>
        </authorList>
    </citation>
    <scope>NUCLEOTIDE SEQUENCE [LARGE SCALE GENOMIC DNA]</scope>
    <source>
        <strain evidence="2 3">DSM 16932</strain>
    </source>
</reference>
<accession>A0A4Q7M0L9</accession>
<dbReference type="InterPro" id="IPR050320">
    <property type="entry name" value="N5-glutamine_MTase"/>
</dbReference>
<comment type="caution">
    <text evidence="2">The sequence shown here is derived from an EMBL/GenBank/DDBJ whole genome shotgun (WGS) entry which is preliminary data.</text>
</comment>
<feature type="compositionally biased region" description="Gly residues" evidence="1">
    <location>
        <begin position="101"/>
        <end position="117"/>
    </location>
</feature>
<dbReference type="GO" id="GO:0032259">
    <property type="term" value="P:methylation"/>
    <property type="evidence" value="ECO:0007669"/>
    <property type="project" value="UniProtKB-KW"/>
</dbReference>
<gene>
    <name evidence="2" type="ORF">EV386_0124</name>
</gene>
<proteinExistence type="predicted"/>
<dbReference type="Gene3D" id="3.40.50.150">
    <property type="entry name" value="Vaccinia Virus protein VP39"/>
    <property type="match status" value="1"/>
</dbReference>
<evidence type="ECO:0000313" key="3">
    <source>
        <dbReference type="Proteomes" id="UP000293852"/>
    </source>
</evidence>